<dbReference type="Gene3D" id="3.10.450.50">
    <property type="match status" value="1"/>
</dbReference>
<evidence type="ECO:0000259" key="1">
    <source>
        <dbReference type="Pfam" id="PF17775"/>
    </source>
</evidence>
<dbReference type="InterPro" id="IPR032710">
    <property type="entry name" value="NTF2-like_dom_sf"/>
</dbReference>
<feature type="domain" description="YchJ-like middle NTF2-like" evidence="1">
    <location>
        <begin position="34"/>
        <end position="130"/>
    </location>
</feature>
<dbReference type="SUPFAM" id="SSF54427">
    <property type="entry name" value="NTF2-like"/>
    <property type="match status" value="1"/>
</dbReference>
<keyword evidence="3" id="KW-1185">Reference proteome</keyword>
<dbReference type="Pfam" id="PF02810">
    <property type="entry name" value="SEC-C"/>
    <property type="match status" value="1"/>
</dbReference>
<proteinExistence type="predicted"/>
<dbReference type="NCBIfam" id="NF002449">
    <property type="entry name" value="PRK01617.1"/>
    <property type="match status" value="1"/>
</dbReference>
<dbReference type="SUPFAM" id="SSF103642">
    <property type="entry name" value="Sec-C motif"/>
    <property type="match status" value="1"/>
</dbReference>
<dbReference type="InterPro" id="IPR048469">
    <property type="entry name" value="YchJ-like_M"/>
</dbReference>
<comment type="caution">
    <text evidence="2">The sequence shown here is derived from an EMBL/GenBank/DDBJ whole genome shotgun (WGS) entry which is preliminary data.</text>
</comment>
<dbReference type="eggNOG" id="COG3012">
    <property type="taxonomic scope" value="Bacteria"/>
</dbReference>
<gene>
    <name evidence="2" type="ORF">VHA01S_044_00110</name>
</gene>
<dbReference type="NCBIfam" id="NF002592">
    <property type="entry name" value="PRK02250.1"/>
    <property type="match status" value="1"/>
</dbReference>
<reference evidence="2 3" key="2">
    <citation type="submission" date="2013-11" db="EMBL/GenBank/DDBJ databases">
        <title>Whole genome shotgun sequence of Vibrio halioticoli NBRC 102217.</title>
        <authorList>
            <person name="Isaki S."/>
            <person name="Kimura A."/>
            <person name="Ohji S."/>
            <person name="Hosoyama A."/>
            <person name="Fujita N."/>
            <person name="Hashimoto M."/>
            <person name="Hosoyama Y."/>
            <person name="Yamazoe A."/>
        </authorList>
    </citation>
    <scope>NUCLEOTIDE SEQUENCE [LARGE SCALE GENOMIC DNA]</scope>
    <source>
        <strain evidence="2 3">NBRC 102217</strain>
    </source>
</reference>
<organism evidence="2 3">
    <name type="scientific">Vibrio halioticoli NBRC 102217</name>
    <dbReference type="NCBI Taxonomy" id="1219072"/>
    <lineage>
        <taxon>Bacteria</taxon>
        <taxon>Pseudomonadati</taxon>
        <taxon>Pseudomonadota</taxon>
        <taxon>Gammaproteobacteria</taxon>
        <taxon>Vibrionales</taxon>
        <taxon>Vibrionaceae</taxon>
        <taxon>Vibrio</taxon>
    </lineage>
</organism>
<accession>V5F4X6</accession>
<reference evidence="2 3" key="1">
    <citation type="submission" date="2013-10" db="EMBL/GenBank/DDBJ databases">
        <authorList>
            <person name="Ichikawa N."/>
            <person name="Kimura A."/>
            <person name="Ohji S."/>
            <person name="Hosoyama A."/>
            <person name="Fujita N."/>
        </authorList>
    </citation>
    <scope>NUCLEOTIDE SEQUENCE [LARGE SCALE GENOMIC DNA]</scope>
    <source>
        <strain evidence="2 3">NBRC 102217</strain>
    </source>
</reference>
<protein>
    <recommendedName>
        <fullName evidence="1">YchJ-like middle NTF2-like domain-containing protein</fullName>
    </recommendedName>
</protein>
<dbReference type="PANTHER" id="PTHR33747:SF1">
    <property type="entry name" value="ADENYLATE CYCLASE-ASSOCIATED CAP C-TERMINAL DOMAIN-CONTAINING PROTEIN"/>
    <property type="match status" value="1"/>
</dbReference>
<dbReference type="InterPro" id="IPR004027">
    <property type="entry name" value="SEC_C_motif"/>
</dbReference>
<evidence type="ECO:0000313" key="3">
    <source>
        <dbReference type="Proteomes" id="UP000017800"/>
    </source>
</evidence>
<dbReference type="Pfam" id="PF17775">
    <property type="entry name" value="YchJ_M-like"/>
    <property type="match status" value="1"/>
</dbReference>
<dbReference type="EMBL" id="BAUJ01000044">
    <property type="protein sequence ID" value="GAD90459.1"/>
    <property type="molecule type" value="Genomic_DNA"/>
</dbReference>
<dbReference type="Proteomes" id="UP000017800">
    <property type="component" value="Unassembled WGS sequence"/>
</dbReference>
<sequence>MTSIATALCRCHSNKTYQDCCQPIHINPKSASMPEQLMRARYCAHELNLVEFVIQTYHPSCNADSDADAIAQSVQGDWSKLEVVSSEAGSNDNEGFVTFNAYFTEDKRRYSFTEKSRFVREDGQWFYIDGEMYDYPLAVKKTVVGRNDPCTCGSGKKFKKCCGA</sequence>
<dbReference type="RefSeq" id="WP_023404790.1">
    <property type="nucleotide sequence ID" value="NZ_BAUJ01000044.1"/>
</dbReference>
<name>V5F4X6_9VIBR</name>
<dbReference type="OrthoDB" id="21421at2"/>
<dbReference type="AlphaFoldDB" id="V5F4X6"/>
<dbReference type="NCBIfam" id="NF002486">
    <property type="entry name" value="PRK01752.1"/>
    <property type="match status" value="1"/>
</dbReference>
<dbReference type="PANTHER" id="PTHR33747">
    <property type="entry name" value="UPF0225 PROTEIN SCO1677"/>
    <property type="match status" value="1"/>
</dbReference>
<evidence type="ECO:0000313" key="2">
    <source>
        <dbReference type="EMBL" id="GAD90459.1"/>
    </source>
</evidence>